<sequence>MTNTRPLSQSQSYTYPPVPQSPTASASANVKPKRPPNSKSNSRDDALGTNDSSIALYSDGESDHNRHSHPPNNHNRERSGSGSNTSLPTALKVPESGSKNRTVLVQGSQAEGVYPSEETESASTDILAITTLANPLLGLGEERVKLGVPADPTSIRKLAWGDRPEMSFVLDDGSGVNAQNGTADDSDNDSLNAESNPCHQTAADNGVVIVGGGADKRKRYTTAVENGKKRKVIDITSFHPALHPLFDQLRAAIAAESWEVKGRFPQSIKPILAQVALTAIKLDEYDDHFFSSMPTLFMYNKFTMTKLIKCTVFAEHTAMIVERHEALLTQLKKEADEGFTRAEEEWERSVVAWDKRQKKAKANTALPIPGGGTAGSGAESASNAPTRNPSPLDDPEHKHDHDDEDIIMQDASKEGSKDGR</sequence>
<evidence type="ECO:0000256" key="1">
    <source>
        <dbReference type="SAM" id="MobiDB-lite"/>
    </source>
</evidence>
<evidence type="ECO:0000259" key="2">
    <source>
        <dbReference type="Pfam" id="PF14075"/>
    </source>
</evidence>
<keyword evidence="4" id="KW-1185">Reference proteome</keyword>
<dbReference type="InterPro" id="IPR026947">
    <property type="entry name" value="UBN_middle_dom"/>
</dbReference>
<organism evidence="3 4">
    <name type="scientific">Marasmiellus scandens</name>
    <dbReference type="NCBI Taxonomy" id="2682957"/>
    <lineage>
        <taxon>Eukaryota</taxon>
        <taxon>Fungi</taxon>
        <taxon>Dikarya</taxon>
        <taxon>Basidiomycota</taxon>
        <taxon>Agaricomycotina</taxon>
        <taxon>Agaricomycetes</taxon>
        <taxon>Agaricomycetidae</taxon>
        <taxon>Agaricales</taxon>
        <taxon>Marasmiineae</taxon>
        <taxon>Omphalotaceae</taxon>
        <taxon>Marasmiellus</taxon>
    </lineage>
</organism>
<feature type="compositionally biased region" description="Basic and acidic residues" evidence="1">
    <location>
        <begin position="411"/>
        <end position="420"/>
    </location>
</feature>
<evidence type="ECO:0000313" key="3">
    <source>
        <dbReference type="EMBL" id="KAK7439166.1"/>
    </source>
</evidence>
<feature type="region of interest" description="Disordered" evidence="1">
    <location>
        <begin position="361"/>
        <end position="420"/>
    </location>
</feature>
<comment type="caution">
    <text evidence="3">The sequence shown here is derived from an EMBL/GenBank/DDBJ whole genome shotgun (WGS) entry which is preliminary data.</text>
</comment>
<dbReference type="EMBL" id="JBANRG010000074">
    <property type="protein sequence ID" value="KAK7439166.1"/>
    <property type="molecule type" value="Genomic_DNA"/>
</dbReference>
<accession>A0ABR1IVQ3</accession>
<feature type="region of interest" description="Disordered" evidence="1">
    <location>
        <begin position="1"/>
        <end position="101"/>
    </location>
</feature>
<gene>
    <name evidence="3" type="ORF">VKT23_017656</name>
</gene>
<proteinExistence type="predicted"/>
<dbReference type="Proteomes" id="UP001498398">
    <property type="component" value="Unassembled WGS sequence"/>
</dbReference>
<protein>
    <recommendedName>
        <fullName evidence="2">Ubinuclein middle domain-containing protein</fullName>
    </recommendedName>
</protein>
<evidence type="ECO:0000313" key="4">
    <source>
        <dbReference type="Proteomes" id="UP001498398"/>
    </source>
</evidence>
<name>A0ABR1IVQ3_9AGAR</name>
<feature type="domain" description="Ubinuclein middle" evidence="2">
    <location>
        <begin position="237"/>
        <end position="401"/>
    </location>
</feature>
<dbReference type="Pfam" id="PF14075">
    <property type="entry name" value="UBN_AB"/>
    <property type="match status" value="1"/>
</dbReference>
<feature type="compositionally biased region" description="Polar residues" evidence="1">
    <location>
        <begin position="1"/>
        <end position="14"/>
    </location>
</feature>
<feature type="region of interest" description="Disordered" evidence="1">
    <location>
        <begin position="170"/>
        <end position="204"/>
    </location>
</feature>
<reference evidence="3 4" key="1">
    <citation type="submission" date="2024-01" db="EMBL/GenBank/DDBJ databases">
        <title>A draft genome for the cacao thread blight pathogen Marasmiellus scandens.</title>
        <authorList>
            <person name="Baruah I.K."/>
            <person name="Leung J."/>
            <person name="Bukari Y."/>
            <person name="Amoako-Attah I."/>
            <person name="Meinhardt L.W."/>
            <person name="Bailey B.A."/>
            <person name="Cohen S.P."/>
        </authorList>
    </citation>
    <scope>NUCLEOTIDE SEQUENCE [LARGE SCALE GENOMIC DNA]</scope>
    <source>
        <strain evidence="3 4">GH-19</strain>
    </source>
</reference>
<feature type="compositionally biased region" description="Polar residues" evidence="1">
    <location>
        <begin position="176"/>
        <end position="203"/>
    </location>
</feature>